<evidence type="ECO:0000259" key="1">
    <source>
        <dbReference type="Pfam" id="PF01408"/>
    </source>
</evidence>
<dbReference type="Proteomes" id="UP000315364">
    <property type="component" value="Chromosome"/>
</dbReference>
<evidence type="ECO:0000313" key="2">
    <source>
        <dbReference type="EMBL" id="QDZ13294.1"/>
    </source>
</evidence>
<dbReference type="Pfam" id="PF01408">
    <property type="entry name" value="GFO_IDH_MocA"/>
    <property type="match status" value="1"/>
</dbReference>
<protein>
    <submittedName>
        <fullName evidence="2">Gfo/Idh/MocA family oxidoreductase</fullName>
    </submittedName>
</protein>
<sequence length="311" mass="34229">MAIVGAGNMAREHIKAFSALPGVRVAGIQSRTRSRAEVLAAEFGIATVSDDIDALWQATRADLVVVTVPELALNAVAKAVFARDWAVLLEKPAGYNLADAQDIAAAASGHAKPVMVGFNRRFYSSTRAALADLDASAERRFIHIQDQQSFAEARRYNHPEQVVENFMYANSIHVIDMIRTFSRGEIASVTPIMPWHGEETEVVLAHIAFDSGDAALYQGVWRGPGPWTCSVSTPSRRWNLQPLEVASYQNAGERRLNALEMSEDDRAFKPGFKLQAEAVLKSMAGDRQAAPDIADSMKTMELISRIFQRRD</sequence>
<keyword evidence="3" id="KW-1185">Reference proteome</keyword>
<gene>
    <name evidence="2" type="ORF">FPZ08_13135</name>
</gene>
<dbReference type="InterPro" id="IPR000683">
    <property type="entry name" value="Gfo/Idh/MocA-like_OxRdtase_N"/>
</dbReference>
<dbReference type="SUPFAM" id="SSF51735">
    <property type="entry name" value="NAD(P)-binding Rossmann-fold domains"/>
    <property type="match status" value="1"/>
</dbReference>
<feature type="domain" description="Gfo/Idh/MocA-like oxidoreductase N-terminal" evidence="1">
    <location>
        <begin position="2"/>
        <end position="118"/>
    </location>
</feature>
<dbReference type="Gene3D" id="3.30.360.10">
    <property type="entry name" value="Dihydrodipicolinate Reductase, domain 2"/>
    <property type="match status" value="1"/>
</dbReference>
<dbReference type="PANTHER" id="PTHR43708:SF4">
    <property type="entry name" value="OXIDOREDUCTASE YCEM-RELATED"/>
    <property type="match status" value="1"/>
</dbReference>
<dbReference type="PANTHER" id="PTHR43708">
    <property type="entry name" value="CONSERVED EXPRESSED OXIDOREDUCTASE (EUROFUNG)"/>
    <property type="match status" value="1"/>
</dbReference>
<dbReference type="InterPro" id="IPR036291">
    <property type="entry name" value="NAD(P)-bd_dom_sf"/>
</dbReference>
<dbReference type="OrthoDB" id="9781031at2"/>
<organism evidence="2 3">
    <name type="scientific">Devosia ginsengisoli</name>
    <dbReference type="NCBI Taxonomy" id="400770"/>
    <lineage>
        <taxon>Bacteria</taxon>
        <taxon>Pseudomonadati</taxon>
        <taxon>Pseudomonadota</taxon>
        <taxon>Alphaproteobacteria</taxon>
        <taxon>Hyphomicrobiales</taxon>
        <taxon>Devosiaceae</taxon>
        <taxon>Devosia</taxon>
    </lineage>
</organism>
<dbReference type="InterPro" id="IPR051317">
    <property type="entry name" value="Gfo/Idh/MocA_oxidoreduct"/>
</dbReference>
<proteinExistence type="predicted"/>
<dbReference type="GO" id="GO:0000166">
    <property type="term" value="F:nucleotide binding"/>
    <property type="evidence" value="ECO:0007669"/>
    <property type="project" value="InterPro"/>
</dbReference>
<dbReference type="KEGG" id="dea:FPZ08_13135"/>
<dbReference type="Gene3D" id="3.40.50.720">
    <property type="entry name" value="NAD(P)-binding Rossmann-like Domain"/>
    <property type="match status" value="1"/>
</dbReference>
<accession>A0A5B8M049</accession>
<name>A0A5B8M049_9HYPH</name>
<reference evidence="2 3" key="1">
    <citation type="submission" date="2019-07" db="EMBL/GenBank/DDBJ databases">
        <title>Full genome sequence of Devosia sp. Gsoil 520.</title>
        <authorList>
            <person name="Im W.-T."/>
        </authorList>
    </citation>
    <scope>NUCLEOTIDE SEQUENCE [LARGE SCALE GENOMIC DNA]</scope>
    <source>
        <strain evidence="2 3">Gsoil 520</strain>
    </source>
</reference>
<dbReference type="AlphaFoldDB" id="A0A5B8M049"/>
<dbReference type="EMBL" id="CP042304">
    <property type="protein sequence ID" value="QDZ13294.1"/>
    <property type="molecule type" value="Genomic_DNA"/>
</dbReference>
<evidence type="ECO:0000313" key="3">
    <source>
        <dbReference type="Proteomes" id="UP000315364"/>
    </source>
</evidence>